<organism evidence="1">
    <name type="scientific">Oikopleura dioica</name>
    <name type="common">Tunicate</name>
    <dbReference type="NCBI Taxonomy" id="34765"/>
    <lineage>
        <taxon>Eukaryota</taxon>
        <taxon>Metazoa</taxon>
        <taxon>Chordata</taxon>
        <taxon>Tunicata</taxon>
        <taxon>Appendicularia</taxon>
        <taxon>Copelata</taxon>
        <taxon>Oikopleuridae</taxon>
        <taxon>Oikopleura</taxon>
    </lineage>
</organism>
<dbReference type="AlphaFoldDB" id="E4Z5T4"/>
<dbReference type="EMBL" id="FN657798">
    <property type="protein sequence ID" value="CBY43062.1"/>
    <property type="molecule type" value="Genomic_DNA"/>
</dbReference>
<proteinExistence type="predicted"/>
<sequence length="169" mass="19388">RVDSRRQGRTRFMTRLTIMSPLGATMTIDERGVHVEGLPGWAEALKEPTESGIIEYGDIKYTEQWSEDGARDKITLEIKNGPHFLIKEKAFRETISFGIQSAQGLSDKTRGVLGQFVHNNAYTIKQHSETEATVNIDGFEVSARWEEFHRNSECWTIEEDQLLDFFSQF</sequence>
<reference evidence="1" key="1">
    <citation type="journal article" date="2010" name="Science">
        <title>Plasticity of animal genome architecture unmasked by rapid evolution of a pelagic tunicate.</title>
        <authorList>
            <person name="Denoeud F."/>
            <person name="Henriet S."/>
            <person name="Mungpakdee S."/>
            <person name="Aury J.M."/>
            <person name="Da Silva C."/>
            <person name="Brinkmann H."/>
            <person name="Mikhaleva J."/>
            <person name="Olsen L.C."/>
            <person name="Jubin C."/>
            <person name="Canestro C."/>
            <person name="Bouquet J.M."/>
            <person name="Danks G."/>
            <person name="Poulain J."/>
            <person name="Campsteijn C."/>
            <person name="Adamski M."/>
            <person name="Cross I."/>
            <person name="Yadetie F."/>
            <person name="Muffato M."/>
            <person name="Louis A."/>
            <person name="Butcher S."/>
            <person name="Tsagkogeorga G."/>
            <person name="Konrad A."/>
            <person name="Singh S."/>
            <person name="Jensen M.F."/>
            <person name="Cong E.H."/>
            <person name="Eikeseth-Otteraa H."/>
            <person name="Noel B."/>
            <person name="Anthouard V."/>
            <person name="Porcel B.M."/>
            <person name="Kachouri-Lafond R."/>
            <person name="Nishino A."/>
            <person name="Ugolini M."/>
            <person name="Chourrout P."/>
            <person name="Nishida H."/>
            <person name="Aasland R."/>
            <person name="Huzurbazar S."/>
            <person name="Westhof E."/>
            <person name="Delsuc F."/>
            <person name="Lehrach H."/>
            <person name="Reinhardt R."/>
            <person name="Weissenbach J."/>
            <person name="Roy S.W."/>
            <person name="Artiguenave F."/>
            <person name="Postlethwait J.H."/>
            <person name="Manak J.R."/>
            <person name="Thompson E.M."/>
            <person name="Jaillon O."/>
            <person name="Du Pasquier L."/>
            <person name="Boudinot P."/>
            <person name="Liberles D.A."/>
            <person name="Volff J.N."/>
            <person name="Philippe H."/>
            <person name="Lenhard B."/>
            <person name="Roest Crollius H."/>
            <person name="Wincker P."/>
            <person name="Chourrout D."/>
        </authorList>
    </citation>
    <scope>NUCLEOTIDE SEQUENCE [LARGE SCALE GENOMIC DNA]</scope>
</reference>
<feature type="non-terminal residue" evidence="1">
    <location>
        <position position="1"/>
    </location>
</feature>
<dbReference type="Proteomes" id="UP000011014">
    <property type="component" value="Unassembled WGS sequence"/>
</dbReference>
<accession>E4Z5T4</accession>
<gene>
    <name evidence="1" type="ORF">GSOID_T00027623001</name>
</gene>
<evidence type="ECO:0000313" key="1">
    <source>
        <dbReference type="EMBL" id="CBY43062.1"/>
    </source>
</evidence>
<protein>
    <submittedName>
        <fullName evidence="1">Uncharacterized protein</fullName>
    </submittedName>
</protein>
<name>E4Z5T4_OIKDI</name>